<protein>
    <submittedName>
        <fullName evidence="2">Uncharacterized protein</fullName>
    </submittedName>
</protein>
<sequence>MTGDGNGDSNETNNRKSGCSERVCVGTTKDEKEVLKGKKIVMQHEFDDDGLCDENMRCKSYHEHEMHMKADSRSVASNAERGNSNDQSLIEQIGGVWKHLPRRSVFDRGKAVLMCLCDVTVLVVSIMLGKL</sequence>
<reference evidence="2 3" key="1">
    <citation type="submission" date="2018-06" db="EMBL/GenBank/DDBJ databases">
        <title>Comparative genomics reveals the genomic features of Rhizophagus irregularis, R. cerebriforme, R. diaphanum and Gigaspora rosea, and their symbiotic lifestyle signature.</title>
        <authorList>
            <person name="Morin E."/>
            <person name="San Clemente H."/>
            <person name="Chen E.C.H."/>
            <person name="De La Providencia I."/>
            <person name="Hainaut M."/>
            <person name="Kuo A."/>
            <person name="Kohler A."/>
            <person name="Murat C."/>
            <person name="Tang N."/>
            <person name="Roy S."/>
            <person name="Loubradou J."/>
            <person name="Henrissat B."/>
            <person name="Grigoriev I.V."/>
            <person name="Corradi N."/>
            <person name="Roux C."/>
            <person name="Martin F.M."/>
        </authorList>
    </citation>
    <scope>NUCLEOTIDE SEQUENCE [LARGE SCALE GENOMIC DNA]</scope>
    <source>
        <strain evidence="2 3">DAOM 194757</strain>
    </source>
</reference>
<dbReference type="EMBL" id="QKWP01001996">
    <property type="protein sequence ID" value="RIB05349.1"/>
    <property type="molecule type" value="Genomic_DNA"/>
</dbReference>
<dbReference type="Proteomes" id="UP000266673">
    <property type="component" value="Unassembled WGS sequence"/>
</dbReference>
<accession>A0A397U9C9</accession>
<feature type="region of interest" description="Disordered" evidence="1">
    <location>
        <begin position="1"/>
        <end position="21"/>
    </location>
</feature>
<organism evidence="2 3">
    <name type="scientific">Gigaspora rosea</name>
    <dbReference type="NCBI Taxonomy" id="44941"/>
    <lineage>
        <taxon>Eukaryota</taxon>
        <taxon>Fungi</taxon>
        <taxon>Fungi incertae sedis</taxon>
        <taxon>Mucoromycota</taxon>
        <taxon>Glomeromycotina</taxon>
        <taxon>Glomeromycetes</taxon>
        <taxon>Diversisporales</taxon>
        <taxon>Gigasporaceae</taxon>
        <taxon>Gigaspora</taxon>
    </lineage>
</organism>
<feature type="compositionally biased region" description="Polar residues" evidence="1">
    <location>
        <begin position="7"/>
        <end position="17"/>
    </location>
</feature>
<keyword evidence="3" id="KW-1185">Reference proteome</keyword>
<evidence type="ECO:0000256" key="1">
    <source>
        <dbReference type="SAM" id="MobiDB-lite"/>
    </source>
</evidence>
<proteinExistence type="predicted"/>
<evidence type="ECO:0000313" key="3">
    <source>
        <dbReference type="Proteomes" id="UP000266673"/>
    </source>
</evidence>
<gene>
    <name evidence="2" type="ORF">C2G38_2148588</name>
</gene>
<name>A0A397U9C9_9GLOM</name>
<dbReference type="AlphaFoldDB" id="A0A397U9C9"/>
<comment type="caution">
    <text evidence="2">The sequence shown here is derived from an EMBL/GenBank/DDBJ whole genome shotgun (WGS) entry which is preliminary data.</text>
</comment>
<evidence type="ECO:0000313" key="2">
    <source>
        <dbReference type="EMBL" id="RIB05349.1"/>
    </source>
</evidence>